<evidence type="ECO:0000256" key="4">
    <source>
        <dbReference type="PROSITE-ProRule" id="PRU00317"/>
    </source>
</evidence>
<keyword evidence="1" id="KW-0217">Developmental protein</keyword>
<evidence type="ECO:0000313" key="7">
    <source>
        <dbReference type="Proteomes" id="UP000038040"/>
    </source>
</evidence>
<dbReference type="InterPro" id="IPR001313">
    <property type="entry name" value="Pumilio_RNA-bd_rpt"/>
</dbReference>
<gene>
    <name evidence="6" type="ORF">DME_LOCUS2245</name>
</gene>
<dbReference type="SUPFAM" id="SSF48371">
    <property type="entry name" value="ARM repeat"/>
    <property type="match status" value="1"/>
</dbReference>
<dbReference type="GO" id="GO:0030154">
    <property type="term" value="P:cell differentiation"/>
    <property type="evidence" value="ECO:0007669"/>
    <property type="project" value="UniProtKB-KW"/>
</dbReference>
<dbReference type="InterPro" id="IPR011989">
    <property type="entry name" value="ARM-like"/>
</dbReference>
<protein>
    <submittedName>
        <fullName evidence="9">PUM-HD domain-containing protein</fullName>
    </submittedName>
</protein>
<reference evidence="6 8" key="2">
    <citation type="submission" date="2018-11" db="EMBL/GenBank/DDBJ databases">
        <authorList>
            <consortium name="Pathogen Informatics"/>
        </authorList>
    </citation>
    <scope>NUCLEOTIDE SEQUENCE [LARGE SCALE GENOMIC DNA]</scope>
</reference>
<dbReference type="AlphaFoldDB" id="A0A0N4UKD2"/>
<evidence type="ECO:0000256" key="2">
    <source>
        <dbReference type="ARBA" id="ARBA00022737"/>
    </source>
</evidence>
<feature type="repeat" description="Pumilio" evidence="4">
    <location>
        <begin position="51"/>
        <end position="86"/>
    </location>
</feature>
<feature type="repeat" description="Pumilio" evidence="4">
    <location>
        <begin position="14"/>
        <end position="50"/>
    </location>
</feature>
<evidence type="ECO:0000256" key="1">
    <source>
        <dbReference type="ARBA" id="ARBA00022473"/>
    </source>
</evidence>
<evidence type="ECO:0000313" key="9">
    <source>
        <dbReference type="WBParaSite" id="DME_0000816901-mRNA-1"/>
    </source>
</evidence>
<dbReference type="InterPro" id="IPR033133">
    <property type="entry name" value="PUM-HD"/>
</dbReference>
<feature type="domain" description="PUM-HD" evidence="5">
    <location>
        <begin position="1"/>
        <end position="247"/>
    </location>
</feature>
<dbReference type="PROSITE" id="PS50302">
    <property type="entry name" value="PUM"/>
    <property type="match status" value="3"/>
</dbReference>
<dbReference type="GO" id="GO:0003730">
    <property type="term" value="F:mRNA 3'-UTR binding"/>
    <property type="evidence" value="ECO:0007669"/>
    <property type="project" value="TreeGrafter"/>
</dbReference>
<evidence type="ECO:0000313" key="8">
    <source>
        <dbReference type="Proteomes" id="UP000274756"/>
    </source>
</evidence>
<proteinExistence type="predicted"/>
<accession>A0A0N4UKD2</accession>
<dbReference type="Pfam" id="PF00806">
    <property type="entry name" value="PUF"/>
    <property type="match status" value="4"/>
</dbReference>
<dbReference type="GO" id="GO:0010608">
    <property type="term" value="P:post-transcriptional regulation of gene expression"/>
    <property type="evidence" value="ECO:0007669"/>
    <property type="project" value="TreeGrafter"/>
</dbReference>
<evidence type="ECO:0000256" key="3">
    <source>
        <dbReference type="ARBA" id="ARBA00022782"/>
    </source>
</evidence>
<dbReference type="Gene3D" id="1.25.10.10">
    <property type="entry name" value="Leucine-rich Repeat Variant"/>
    <property type="match status" value="2"/>
</dbReference>
<keyword evidence="2" id="KW-0677">Repeat</keyword>
<dbReference type="OrthoDB" id="668540at2759"/>
<name>A0A0N4UKD2_DRAME</name>
<dbReference type="STRING" id="318479.A0A0N4UKD2"/>
<dbReference type="GO" id="GO:0005737">
    <property type="term" value="C:cytoplasm"/>
    <property type="evidence" value="ECO:0007669"/>
    <property type="project" value="TreeGrafter"/>
</dbReference>
<dbReference type="InterPro" id="IPR016024">
    <property type="entry name" value="ARM-type_fold"/>
</dbReference>
<dbReference type="Proteomes" id="UP000274756">
    <property type="component" value="Unassembled WGS sequence"/>
</dbReference>
<reference evidence="9" key="1">
    <citation type="submission" date="2017-02" db="UniProtKB">
        <authorList>
            <consortium name="WormBaseParasite"/>
        </authorList>
    </citation>
    <scope>IDENTIFICATION</scope>
</reference>
<keyword evidence="3" id="KW-0221">Differentiation</keyword>
<keyword evidence="8" id="KW-1185">Reference proteome</keyword>
<organism evidence="7 9">
    <name type="scientific">Dracunculus medinensis</name>
    <name type="common">Guinea worm</name>
    <dbReference type="NCBI Taxonomy" id="318479"/>
    <lineage>
        <taxon>Eukaryota</taxon>
        <taxon>Metazoa</taxon>
        <taxon>Ecdysozoa</taxon>
        <taxon>Nematoda</taxon>
        <taxon>Chromadorea</taxon>
        <taxon>Rhabditida</taxon>
        <taxon>Spirurina</taxon>
        <taxon>Dracunculoidea</taxon>
        <taxon>Dracunculidae</taxon>
        <taxon>Dracunculus</taxon>
    </lineage>
</organism>
<dbReference type="PANTHER" id="PTHR12537">
    <property type="entry name" value="RNA BINDING PROTEIN PUMILIO-RELATED"/>
    <property type="match status" value="1"/>
</dbReference>
<evidence type="ECO:0000313" key="6">
    <source>
        <dbReference type="EMBL" id="VDN52272.1"/>
    </source>
</evidence>
<dbReference type="EMBL" id="UYYG01000051">
    <property type="protein sequence ID" value="VDN52272.1"/>
    <property type="molecule type" value="Genomic_DNA"/>
</dbReference>
<sequence length="254" mass="29363">MDFATASQKKSIASLLSKRIVDLSFNKYSCYVVEKAIICLGHSYQLQMVKNIKGAECKLSINRNGNHVIQHIFEHVPLYAYKSVIESLISSSEIFYKIVTDKYGCRVIEHAIQNLEFQVMNSNSQQARDLLNNILPISQTKHASYLVQKAFIYAPSELLHAMMNEIFDYCNKQTEHNKCAIDVMLYDKFGKHVIQTMFDIAIKVKFEGIKGESIWFDRIAEHILRHRKELLRHSSGRKIVEKLYEVSNFFSISS</sequence>
<dbReference type="Proteomes" id="UP000038040">
    <property type="component" value="Unplaced"/>
</dbReference>
<dbReference type="SMART" id="SM00025">
    <property type="entry name" value="Pumilio"/>
    <property type="match status" value="5"/>
</dbReference>
<dbReference type="WBParaSite" id="DME_0000816901-mRNA-1">
    <property type="protein sequence ID" value="DME_0000816901-mRNA-1"/>
    <property type="gene ID" value="DME_0000816901"/>
</dbReference>
<feature type="repeat" description="Pumilio" evidence="4">
    <location>
        <begin position="129"/>
        <end position="164"/>
    </location>
</feature>
<dbReference type="GO" id="GO:0005634">
    <property type="term" value="C:nucleus"/>
    <property type="evidence" value="ECO:0007669"/>
    <property type="project" value="TreeGrafter"/>
</dbReference>
<dbReference type="PANTHER" id="PTHR12537:SF112">
    <property type="entry name" value="FEM-3 MRNA-BINDING FACTOR 1-RELATED"/>
    <property type="match status" value="1"/>
</dbReference>
<evidence type="ECO:0000259" key="5">
    <source>
        <dbReference type="PROSITE" id="PS50303"/>
    </source>
</evidence>
<dbReference type="PROSITE" id="PS50303">
    <property type="entry name" value="PUM_HD"/>
    <property type="match status" value="1"/>
</dbReference>